<dbReference type="GO" id="GO:0004672">
    <property type="term" value="F:protein kinase activity"/>
    <property type="evidence" value="ECO:0007669"/>
    <property type="project" value="InterPro"/>
</dbReference>
<keyword evidence="4" id="KW-0067">ATP-binding</keyword>
<dbReference type="SUPFAM" id="SSF56112">
    <property type="entry name" value="Protein kinase-like (PK-like)"/>
    <property type="match status" value="1"/>
</dbReference>
<evidence type="ECO:0000256" key="3">
    <source>
        <dbReference type="ARBA" id="ARBA00022777"/>
    </source>
</evidence>
<keyword evidence="3" id="KW-0418">Kinase</keyword>
<dbReference type="PANTHER" id="PTHR48016">
    <property type="entry name" value="MAP KINASE KINASE KINASE SSK2-RELATED-RELATED"/>
    <property type="match status" value="1"/>
</dbReference>
<dbReference type="AlphaFoldDB" id="A0A1V9YY91"/>
<evidence type="ECO:0000259" key="5">
    <source>
        <dbReference type="PROSITE" id="PS50011"/>
    </source>
</evidence>
<organism evidence="6 7">
    <name type="scientific">Thraustotheca clavata</name>
    <dbReference type="NCBI Taxonomy" id="74557"/>
    <lineage>
        <taxon>Eukaryota</taxon>
        <taxon>Sar</taxon>
        <taxon>Stramenopiles</taxon>
        <taxon>Oomycota</taxon>
        <taxon>Saprolegniomycetes</taxon>
        <taxon>Saprolegniales</taxon>
        <taxon>Achlyaceae</taxon>
        <taxon>Thraustotheca</taxon>
    </lineage>
</organism>
<feature type="domain" description="Protein kinase" evidence="5">
    <location>
        <begin position="1"/>
        <end position="162"/>
    </location>
</feature>
<dbReference type="InterPro" id="IPR050538">
    <property type="entry name" value="MAP_kinase_kinase_kinase"/>
</dbReference>
<dbReference type="PROSITE" id="PS50011">
    <property type="entry name" value="PROTEIN_KINASE_DOM"/>
    <property type="match status" value="1"/>
</dbReference>
<accession>A0A1V9YY91</accession>
<dbReference type="GO" id="GO:0005524">
    <property type="term" value="F:ATP binding"/>
    <property type="evidence" value="ECO:0007669"/>
    <property type="project" value="UniProtKB-KW"/>
</dbReference>
<evidence type="ECO:0000256" key="2">
    <source>
        <dbReference type="ARBA" id="ARBA00022741"/>
    </source>
</evidence>
<keyword evidence="1" id="KW-0808">Transferase</keyword>
<dbReference type="InterPro" id="IPR000719">
    <property type="entry name" value="Prot_kinase_dom"/>
</dbReference>
<sequence length="164" mass="18551">MKHSVPNVAELLDTDIANHCAVLKPIGVACKPRNVRELLVALRDILEALVAMHAINIIHRDFRWDNILKQTTQEKWFLIGFEDGAISPAKKAIHLNTTLHTPEVITIHIVKVDIWSVGYLLRTCEIEGLSTELNKIKLDCLQHEPSTRPTAESLLKSINSFFKE</sequence>
<name>A0A1V9YY91_9STRA</name>
<gene>
    <name evidence="6" type="ORF">THRCLA_22525</name>
</gene>
<dbReference type="Pfam" id="PF17667">
    <property type="entry name" value="Pkinase_fungal"/>
    <property type="match status" value="1"/>
</dbReference>
<reference evidence="6 7" key="1">
    <citation type="journal article" date="2014" name="Genome Biol. Evol.">
        <title>The secreted proteins of Achlya hypogyna and Thraustotheca clavata identify the ancestral oomycete secretome and reveal gene acquisitions by horizontal gene transfer.</title>
        <authorList>
            <person name="Misner I."/>
            <person name="Blouin N."/>
            <person name="Leonard G."/>
            <person name="Richards T.A."/>
            <person name="Lane C.E."/>
        </authorList>
    </citation>
    <scope>NUCLEOTIDE SEQUENCE [LARGE SCALE GENOMIC DNA]</scope>
    <source>
        <strain evidence="6 7">ATCC 34112</strain>
    </source>
</reference>
<comment type="caution">
    <text evidence="6">The sequence shown here is derived from an EMBL/GenBank/DDBJ whole genome shotgun (WGS) entry which is preliminary data.</text>
</comment>
<dbReference type="InterPro" id="IPR040976">
    <property type="entry name" value="Pkinase_fungal"/>
</dbReference>
<proteinExistence type="predicted"/>
<dbReference type="OrthoDB" id="124164at2759"/>
<keyword evidence="2" id="KW-0547">Nucleotide-binding</keyword>
<dbReference type="PANTHER" id="PTHR48016:SF56">
    <property type="entry name" value="MAPKK KINASE"/>
    <property type="match status" value="1"/>
</dbReference>
<evidence type="ECO:0000313" key="6">
    <source>
        <dbReference type="EMBL" id="OQR90672.1"/>
    </source>
</evidence>
<keyword evidence="7" id="KW-1185">Reference proteome</keyword>
<dbReference type="EMBL" id="JNBS01002504">
    <property type="protein sequence ID" value="OQR90672.1"/>
    <property type="molecule type" value="Genomic_DNA"/>
</dbReference>
<evidence type="ECO:0000256" key="4">
    <source>
        <dbReference type="ARBA" id="ARBA00022840"/>
    </source>
</evidence>
<dbReference type="InterPro" id="IPR011009">
    <property type="entry name" value="Kinase-like_dom_sf"/>
</dbReference>
<dbReference type="Gene3D" id="1.10.510.10">
    <property type="entry name" value="Transferase(Phosphotransferase) domain 1"/>
    <property type="match status" value="1"/>
</dbReference>
<evidence type="ECO:0000313" key="7">
    <source>
        <dbReference type="Proteomes" id="UP000243217"/>
    </source>
</evidence>
<evidence type="ECO:0000256" key="1">
    <source>
        <dbReference type="ARBA" id="ARBA00022679"/>
    </source>
</evidence>
<protein>
    <recommendedName>
        <fullName evidence="5">Protein kinase domain-containing protein</fullName>
    </recommendedName>
</protein>
<dbReference type="Proteomes" id="UP000243217">
    <property type="component" value="Unassembled WGS sequence"/>
</dbReference>